<organism evidence="4 5">
    <name type="scientific">Coccomyxa subellipsoidea (strain C-169)</name>
    <name type="common">Green microalga</name>
    <dbReference type="NCBI Taxonomy" id="574566"/>
    <lineage>
        <taxon>Eukaryota</taxon>
        <taxon>Viridiplantae</taxon>
        <taxon>Chlorophyta</taxon>
        <taxon>core chlorophytes</taxon>
        <taxon>Trebouxiophyceae</taxon>
        <taxon>Trebouxiophyceae incertae sedis</taxon>
        <taxon>Coccomyxaceae</taxon>
        <taxon>Coccomyxa</taxon>
        <taxon>Coccomyxa subellipsoidea</taxon>
    </lineage>
</organism>
<dbReference type="OrthoDB" id="5837849at2759"/>
<feature type="compositionally biased region" description="Polar residues" evidence="2">
    <location>
        <begin position="986"/>
        <end position="1003"/>
    </location>
</feature>
<feature type="compositionally biased region" description="Basic and acidic residues" evidence="2">
    <location>
        <begin position="308"/>
        <end position="324"/>
    </location>
</feature>
<feature type="region of interest" description="Disordered" evidence="2">
    <location>
        <begin position="149"/>
        <end position="184"/>
    </location>
</feature>
<feature type="compositionally biased region" description="Low complexity" evidence="2">
    <location>
        <begin position="669"/>
        <end position="689"/>
    </location>
</feature>
<evidence type="ECO:0000313" key="4">
    <source>
        <dbReference type="EMBL" id="EIE21842.1"/>
    </source>
</evidence>
<gene>
    <name evidence="4" type="ORF">COCSUDRAFT_66706</name>
</gene>
<proteinExistence type="predicted"/>
<dbReference type="Gene3D" id="1.10.287.1490">
    <property type="match status" value="1"/>
</dbReference>
<feature type="compositionally biased region" description="Polar residues" evidence="2">
    <location>
        <begin position="247"/>
        <end position="260"/>
    </location>
</feature>
<dbReference type="EMBL" id="AGSI01000011">
    <property type="protein sequence ID" value="EIE21842.1"/>
    <property type="molecule type" value="Genomic_DNA"/>
</dbReference>
<feature type="compositionally biased region" description="Gly residues" evidence="2">
    <location>
        <begin position="424"/>
        <end position="435"/>
    </location>
</feature>
<feature type="compositionally biased region" description="Low complexity" evidence="2">
    <location>
        <begin position="926"/>
        <end position="949"/>
    </location>
</feature>
<evidence type="ECO:0000256" key="1">
    <source>
        <dbReference type="SAM" id="Coils"/>
    </source>
</evidence>
<evidence type="ECO:0000256" key="2">
    <source>
        <dbReference type="SAM" id="MobiDB-lite"/>
    </source>
</evidence>
<keyword evidence="1" id="KW-0175">Coiled coil</keyword>
<feature type="compositionally biased region" description="Acidic residues" evidence="2">
    <location>
        <begin position="340"/>
        <end position="353"/>
    </location>
</feature>
<feature type="region of interest" description="Disordered" evidence="2">
    <location>
        <begin position="409"/>
        <end position="459"/>
    </location>
</feature>
<dbReference type="Gene3D" id="1.10.720.30">
    <property type="entry name" value="SAP domain"/>
    <property type="match status" value="1"/>
</dbReference>
<feature type="compositionally biased region" description="Acidic residues" evidence="2">
    <location>
        <begin position="227"/>
        <end position="245"/>
    </location>
</feature>
<feature type="region of interest" description="Disordered" evidence="2">
    <location>
        <begin position="873"/>
        <end position="949"/>
    </location>
</feature>
<feature type="compositionally biased region" description="Polar residues" evidence="2">
    <location>
        <begin position="644"/>
        <end position="655"/>
    </location>
</feature>
<evidence type="ECO:0000259" key="3">
    <source>
        <dbReference type="PROSITE" id="PS50800"/>
    </source>
</evidence>
<feature type="region of interest" description="Disordered" evidence="2">
    <location>
        <begin position="210"/>
        <end position="364"/>
    </location>
</feature>
<dbReference type="Proteomes" id="UP000007264">
    <property type="component" value="Unassembled WGS sequence"/>
</dbReference>
<comment type="caution">
    <text evidence="4">The sequence shown here is derived from an EMBL/GenBank/DDBJ whole genome shotgun (WGS) entry which is preliminary data.</text>
</comment>
<accession>I0YTX3</accession>
<feature type="region of interest" description="Disordered" evidence="2">
    <location>
        <begin position="719"/>
        <end position="740"/>
    </location>
</feature>
<dbReference type="InterPro" id="IPR036361">
    <property type="entry name" value="SAP_dom_sf"/>
</dbReference>
<feature type="region of interest" description="Disordered" evidence="2">
    <location>
        <begin position="1"/>
        <end position="26"/>
    </location>
</feature>
<feature type="compositionally biased region" description="Basic and acidic residues" evidence="2">
    <location>
        <begin position="160"/>
        <end position="183"/>
    </location>
</feature>
<dbReference type="KEGG" id="csl:COCSUDRAFT_66706"/>
<feature type="domain" description="SAP" evidence="3">
    <location>
        <begin position="55"/>
        <end position="89"/>
    </location>
</feature>
<dbReference type="PROSITE" id="PS50800">
    <property type="entry name" value="SAP"/>
    <property type="match status" value="1"/>
</dbReference>
<feature type="region of interest" description="Disordered" evidence="2">
    <location>
        <begin position="607"/>
        <end position="704"/>
    </location>
</feature>
<sequence length="1003" mass="105755">MRTLQGEERTIPEAPSSSASRDNVPHLLGSETATFELQSDTVSVSVETDNSLATLLDFTKKELQQALVERGLPKTGNKTDLAQRLFAALEDERSVLLTEQMEASAELQRQYQEAAASSGFRHVLPGVTDSTGADDEEEDFSMWATQLESEEGNYGMPGEDAERGPNMESRPSAEKDLPDRDWRMMNNRPSEMMEMFEHQGTAAAELASEDYAQHQRAERTNAVAFNNDEDEEARVEDSQDIDDDMNPSVTGSRSGRQQRMSPFGEDPDRFDTDNELEDGFSFVSEDADGFDSDAEERLVQLDSSGAQGRERQLESAHTSEDPFSQRHRNYQNLSARSPDFEDEALDEDEDVRDEEQLGPLEEPTAQGLLDTVVAGEKLEGTLVGTGRGAAAVSGATADGKAAFLGRATPQYSVPPITGSTVSIPGGGVKGKGAGQRQGKTALTHAAGQESAVVASQGVSSLDTTTALEWMLTRLPEAAQLPSTGSSTPQPGSSAVEDQLGAPEQDTGADQAVEDGAEAVDLEQAVAPVDLPLADQAEEGGPEALDVEQAVAAAEAPAAALEQLPEDLAMLETEAPVQLQGFELATEEAATSPAQLHALSDEAVEGMQAPNDDVDEQAKDHYESRDTINGSAEALAAEDMAADTVQMQTGQLQAQPESEKGELSSELDESAAAPTAEEAALLSAAVADGAAEAEETSPMAETAAEVLPSAHEADALETVEAVPVTEIQPVKPDQTTDVDESVVETIGSSAGQLPQQAEVAALQEEMKQRQEAITALQSKMEAASTAGDDNTARIASLQAALVELQSQQLAWKHDNLSGRLAKLLDAAPKATLNASAKDELKGQLEAMRGELTQLEADLASRNSEAADLSRALAEERAKLSGGSGTAPAGHNRVPGSIQVKLDMDLGQLTGTGPEVPAQSGGKRLPFPSSKAAAAQSRASRPQARKSSFDAGSALSAGLVGAVKLVSSLFGLGGKPSRGKQEQKKRSTQGQSSGQKPTAQDETDS</sequence>
<reference evidence="4 5" key="1">
    <citation type="journal article" date="2012" name="Genome Biol.">
        <title>The genome of the polar eukaryotic microalga coccomyxa subellipsoidea reveals traits of cold adaptation.</title>
        <authorList>
            <person name="Blanc G."/>
            <person name="Agarkova I."/>
            <person name="Grimwood J."/>
            <person name="Kuo A."/>
            <person name="Brueggeman A."/>
            <person name="Dunigan D."/>
            <person name="Gurnon J."/>
            <person name="Ladunga I."/>
            <person name="Lindquist E."/>
            <person name="Lucas S."/>
            <person name="Pangilinan J."/>
            <person name="Proschold T."/>
            <person name="Salamov A."/>
            <person name="Schmutz J."/>
            <person name="Weeks D."/>
            <person name="Yamada T."/>
            <person name="Claverie J.M."/>
            <person name="Grigoriev I."/>
            <person name="Van Etten J."/>
            <person name="Lomsadze A."/>
            <person name="Borodovsky M."/>
        </authorList>
    </citation>
    <scope>NUCLEOTIDE SEQUENCE [LARGE SCALE GENOMIC DNA]</scope>
    <source>
        <strain evidence="4 5">C-169</strain>
    </source>
</reference>
<feature type="compositionally biased region" description="Low complexity" evidence="2">
    <location>
        <begin position="631"/>
        <end position="642"/>
    </location>
</feature>
<dbReference type="GeneID" id="17039827"/>
<dbReference type="AlphaFoldDB" id="I0YTX3"/>
<protein>
    <recommendedName>
        <fullName evidence="3">SAP domain-containing protein</fullName>
    </recommendedName>
</protein>
<name>I0YTX3_COCSC</name>
<dbReference type="InterPro" id="IPR003034">
    <property type="entry name" value="SAP_dom"/>
</dbReference>
<dbReference type="SUPFAM" id="SSF68906">
    <property type="entry name" value="SAP domain"/>
    <property type="match status" value="1"/>
</dbReference>
<keyword evidence="5" id="KW-1185">Reference proteome</keyword>
<dbReference type="Pfam" id="PF02037">
    <property type="entry name" value="SAP"/>
    <property type="match status" value="1"/>
</dbReference>
<feature type="compositionally biased region" description="Basic and acidic residues" evidence="2">
    <location>
        <begin position="615"/>
        <end position="625"/>
    </location>
</feature>
<feature type="region of interest" description="Disordered" evidence="2">
    <location>
        <begin position="479"/>
        <end position="518"/>
    </location>
</feature>
<dbReference type="RefSeq" id="XP_005646386.1">
    <property type="nucleotide sequence ID" value="XM_005646329.1"/>
</dbReference>
<feature type="coiled-coil region" evidence="1">
    <location>
        <begin position="836"/>
        <end position="870"/>
    </location>
</feature>
<feature type="compositionally biased region" description="Basic and acidic residues" evidence="2">
    <location>
        <begin position="1"/>
        <end position="11"/>
    </location>
</feature>
<feature type="compositionally biased region" description="Low complexity" evidence="2">
    <location>
        <begin position="481"/>
        <end position="493"/>
    </location>
</feature>
<dbReference type="SMART" id="SM00513">
    <property type="entry name" value="SAP"/>
    <property type="match status" value="1"/>
</dbReference>
<feature type="compositionally biased region" description="Acidic residues" evidence="2">
    <location>
        <begin position="285"/>
        <end position="294"/>
    </location>
</feature>
<feature type="region of interest" description="Disordered" evidence="2">
    <location>
        <begin position="968"/>
        <end position="1003"/>
    </location>
</feature>
<evidence type="ECO:0000313" key="5">
    <source>
        <dbReference type="Proteomes" id="UP000007264"/>
    </source>
</evidence>